<dbReference type="Proteomes" id="UP000501705">
    <property type="component" value="Chromosome"/>
</dbReference>
<evidence type="ECO:0000313" key="1">
    <source>
        <dbReference type="EMBL" id="QIS04167.1"/>
    </source>
</evidence>
<dbReference type="Gene3D" id="3.50.50.60">
    <property type="entry name" value="FAD/NAD(P)-binding domain"/>
    <property type="match status" value="1"/>
</dbReference>
<gene>
    <name evidence="1" type="ORF">F5X71_19165</name>
</gene>
<evidence type="ECO:0000313" key="2">
    <source>
        <dbReference type="Proteomes" id="UP000501705"/>
    </source>
</evidence>
<dbReference type="PANTHER" id="PTHR43422">
    <property type="entry name" value="THIAMINE THIAZOLE SYNTHASE"/>
    <property type="match status" value="1"/>
</dbReference>
<dbReference type="SUPFAM" id="SSF51905">
    <property type="entry name" value="FAD/NAD(P)-binding domain"/>
    <property type="match status" value="1"/>
</dbReference>
<sequence>MSSDASMIERTDSAVVIGASIAGLAAARALSESFAKVTVVERDALPTGAAHRRAVPQGKHVHSLLAGGAATLETLFPGFGDDMVAAGAVSFRSNVDWYLDGHLVKPPPQRRRGVVSSRPLLESVLRARVTGLPNVTVVSECDVLKPIVAPDRRRVTGVRVQGRESGSRPTDLAADLVVDASGRASRSSIWLTEYGFRPPRETRMSVDTTYVTRSYRREPHHLDGRPGTIISPFPGSPRGGFLLAQENDEFIFTLGGLFGEQPPMDDDALLRFAESLPVDDFANFLRTATRITEPVKMRYPSSVRRHYEELDEFPAGYLVVGDAVCSFNPVYGHGMTIAALSAALLRDLLETGLEDLAQRFFQAVTGPIDTAWTVATRSDARFAESGIPPTLEGRLLDRYISRMAHAAETDDVVAAAVHGMLHLTASLDTILAPTVLGRVLRHMSEAVRVC</sequence>
<dbReference type="InterPro" id="IPR036188">
    <property type="entry name" value="FAD/NAD-bd_sf"/>
</dbReference>
<name>A0A6G9XTD4_NOCBR</name>
<organism evidence="1 2">
    <name type="scientific">Nocardia brasiliensis</name>
    <dbReference type="NCBI Taxonomy" id="37326"/>
    <lineage>
        <taxon>Bacteria</taxon>
        <taxon>Bacillati</taxon>
        <taxon>Actinomycetota</taxon>
        <taxon>Actinomycetes</taxon>
        <taxon>Mycobacteriales</taxon>
        <taxon>Nocardiaceae</taxon>
        <taxon>Nocardia</taxon>
    </lineage>
</organism>
<dbReference type="EMBL" id="CP046171">
    <property type="protein sequence ID" value="QIS04167.1"/>
    <property type="molecule type" value="Genomic_DNA"/>
</dbReference>
<protein>
    <submittedName>
        <fullName evidence="1">NAD(P)-binding protein</fullName>
    </submittedName>
</protein>
<reference evidence="1 2" key="1">
    <citation type="journal article" date="2019" name="ACS Chem. Biol.">
        <title>Identification and Mobilization of a Cryptic Antibiotic Biosynthesis Gene Locus from a Human-Pathogenic Nocardia Isolate.</title>
        <authorList>
            <person name="Herisse M."/>
            <person name="Ishida K."/>
            <person name="Porter J.L."/>
            <person name="Howden B."/>
            <person name="Hertweck C."/>
            <person name="Stinear T.P."/>
            <person name="Pidot S.J."/>
        </authorList>
    </citation>
    <scope>NUCLEOTIDE SEQUENCE [LARGE SCALE GENOMIC DNA]</scope>
    <source>
        <strain evidence="1 2">AUSMDU00024985</strain>
    </source>
</reference>
<dbReference type="AlphaFoldDB" id="A0A6G9XTD4"/>
<dbReference type="PANTHER" id="PTHR43422:SF3">
    <property type="entry name" value="THIAMINE THIAZOLE SYNTHASE"/>
    <property type="match status" value="1"/>
</dbReference>
<dbReference type="Pfam" id="PF12831">
    <property type="entry name" value="FAD_oxidored"/>
    <property type="match status" value="1"/>
</dbReference>
<proteinExistence type="predicted"/>
<accession>A0A6G9XTD4</accession>